<evidence type="ECO:0000313" key="6">
    <source>
        <dbReference type="Proteomes" id="UP000564704"/>
    </source>
</evidence>
<dbReference type="PROSITE" id="PS50893">
    <property type="entry name" value="ABC_TRANSPORTER_2"/>
    <property type="match status" value="1"/>
</dbReference>
<evidence type="ECO:0000256" key="3">
    <source>
        <dbReference type="ARBA" id="ARBA00022840"/>
    </source>
</evidence>
<keyword evidence="1" id="KW-0813">Transport</keyword>
<dbReference type="GO" id="GO:0005524">
    <property type="term" value="F:ATP binding"/>
    <property type="evidence" value="ECO:0007669"/>
    <property type="project" value="UniProtKB-KW"/>
</dbReference>
<comment type="caution">
    <text evidence="5">The sequence shown here is derived from an EMBL/GenBank/DDBJ whole genome shotgun (WGS) entry which is preliminary data.</text>
</comment>
<dbReference type="InterPro" id="IPR003439">
    <property type="entry name" value="ABC_transporter-like_ATP-bd"/>
</dbReference>
<keyword evidence="6" id="KW-1185">Reference proteome</keyword>
<gene>
    <name evidence="5" type="ORF">FDP25_05580</name>
</gene>
<dbReference type="PANTHER" id="PTHR45772:SF2">
    <property type="entry name" value="ABC TRANSPORTER ATP-BINDING PROTEIN"/>
    <property type="match status" value="1"/>
</dbReference>
<dbReference type="InterPro" id="IPR051120">
    <property type="entry name" value="ABC_AA/LPS_Transport"/>
</dbReference>
<dbReference type="InterPro" id="IPR003593">
    <property type="entry name" value="AAA+_ATPase"/>
</dbReference>
<evidence type="ECO:0000313" key="5">
    <source>
        <dbReference type="EMBL" id="MRU14899.1"/>
    </source>
</evidence>
<dbReference type="AlphaFoldDB" id="A0A844CSC1"/>
<dbReference type="Gene3D" id="3.40.50.300">
    <property type="entry name" value="P-loop containing nucleotide triphosphate hydrolases"/>
    <property type="match status" value="1"/>
</dbReference>
<accession>A0A844CSC1</accession>
<reference evidence="5 6" key="1">
    <citation type="submission" date="2019-05" db="EMBL/GenBank/DDBJ databases">
        <title>Roseovarius bejariae sp. nov., a moderately halophylic bacterium isolated from a saline soil in Rambla Salada (Murcia).</title>
        <authorList>
            <person name="Castro D.J."/>
            <person name="Gomez-Altuve A."/>
            <person name="Reina J.C."/>
            <person name="Rodriguez M."/>
            <person name="Sampedro I."/>
            <person name="Llamas I."/>
            <person name="Martinez-Checa F."/>
        </authorList>
    </citation>
    <scope>NUCLEOTIDE SEQUENCE [LARGE SCALE GENOMIC DNA]</scope>
    <source>
        <strain evidence="5 6">A21</strain>
    </source>
</reference>
<proteinExistence type="predicted"/>
<dbReference type="InterPro" id="IPR032823">
    <property type="entry name" value="BCA_ABC_TP_C"/>
</dbReference>
<dbReference type="Pfam" id="PF12399">
    <property type="entry name" value="BCA_ABC_TP_C"/>
    <property type="match status" value="1"/>
</dbReference>
<dbReference type="GO" id="GO:0005886">
    <property type="term" value="C:plasma membrane"/>
    <property type="evidence" value="ECO:0007669"/>
    <property type="project" value="TreeGrafter"/>
</dbReference>
<feature type="domain" description="ABC transporter" evidence="4">
    <location>
        <begin position="6"/>
        <end position="247"/>
    </location>
</feature>
<dbReference type="SUPFAM" id="SSF52540">
    <property type="entry name" value="P-loop containing nucleoside triphosphate hydrolases"/>
    <property type="match status" value="1"/>
</dbReference>
<dbReference type="PANTHER" id="PTHR45772">
    <property type="entry name" value="CONSERVED COMPONENT OF ABC TRANSPORTER FOR NATURAL AMINO ACIDS-RELATED"/>
    <property type="match status" value="1"/>
</dbReference>
<dbReference type="GO" id="GO:0016887">
    <property type="term" value="F:ATP hydrolysis activity"/>
    <property type="evidence" value="ECO:0007669"/>
    <property type="project" value="InterPro"/>
</dbReference>
<evidence type="ECO:0000256" key="1">
    <source>
        <dbReference type="ARBA" id="ARBA00022448"/>
    </source>
</evidence>
<dbReference type="SMART" id="SM00382">
    <property type="entry name" value="AAA"/>
    <property type="match status" value="1"/>
</dbReference>
<dbReference type="CDD" id="cd03219">
    <property type="entry name" value="ABC_Mj1267_LivG_branched"/>
    <property type="match status" value="1"/>
</dbReference>
<dbReference type="Proteomes" id="UP000564704">
    <property type="component" value="Unassembled WGS sequence"/>
</dbReference>
<keyword evidence="2" id="KW-0547">Nucleotide-binding</keyword>
<dbReference type="RefSeq" id="WP_154149738.1">
    <property type="nucleotide sequence ID" value="NZ_SZWE01000001.1"/>
</dbReference>
<sequence length="249" mass="26333">MTDPVLATHGLTKSFGAVQASRDISLSLQPGEIHAVIGPNGAGKSTLISQICGGLAPDAGQVHFLGEDVTALPTRKRARMGLARTFQISALAMEDTVLQNVTLGALGARGGPLGLLRDALNNQDLRDKAMGALQRVGLAGQASTITAELSHGQRRQLEVSIALTLNPRAFIMDEPMAGMGTEGSHRLTAFLDELRHEAPILLVEHDMDAVFALADRLSVLVYGEIIATGTVEEIRNNPQVRAAYLGETA</sequence>
<dbReference type="Pfam" id="PF00005">
    <property type="entry name" value="ABC_tran"/>
    <property type="match status" value="1"/>
</dbReference>
<name>A0A844CSC1_9RHOB</name>
<evidence type="ECO:0000259" key="4">
    <source>
        <dbReference type="PROSITE" id="PS50893"/>
    </source>
</evidence>
<organism evidence="5 6">
    <name type="scientific">Roseovarius bejariae</name>
    <dbReference type="NCBI Taxonomy" id="2576383"/>
    <lineage>
        <taxon>Bacteria</taxon>
        <taxon>Pseudomonadati</taxon>
        <taxon>Pseudomonadota</taxon>
        <taxon>Alphaproteobacteria</taxon>
        <taxon>Rhodobacterales</taxon>
        <taxon>Roseobacteraceae</taxon>
        <taxon>Roseovarius</taxon>
    </lineage>
</organism>
<dbReference type="InterPro" id="IPR027417">
    <property type="entry name" value="P-loop_NTPase"/>
</dbReference>
<dbReference type="EMBL" id="SZWE01000001">
    <property type="protein sequence ID" value="MRU14899.1"/>
    <property type="molecule type" value="Genomic_DNA"/>
</dbReference>
<keyword evidence="3 5" id="KW-0067">ATP-binding</keyword>
<protein>
    <submittedName>
        <fullName evidence="5">ABC transporter ATP-binding protein</fullName>
    </submittedName>
</protein>
<evidence type="ECO:0000256" key="2">
    <source>
        <dbReference type="ARBA" id="ARBA00022741"/>
    </source>
</evidence>
<dbReference type="OrthoDB" id="9806149at2"/>